<dbReference type="InterPro" id="IPR023393">
    <property type="entry name" value="START-like_dom_sf"/>
</dbReference>
<evidence type="ECO:0000313" key="4">
    <source>
        <dbReference type="EMBL" id="KHS42727.1"/>
    </source>
</evidence>
<dbReference type="Gene3D" id="3.30.530.20">
    <property type="match status" value="1"/>
</dbReference>
<dbReference type="EMBL" id="JRVC01000026">
    <property type="protein sequence ID" value="KHS42727.1"/>
    <property type="molecule type" value="Genomic_DNA"/>
</dbReference>
<proteinExistence type="inferred from homology"/>
<evidence type="ECO:0000313" key="5">
    <source>
        <dbReference type="Proteomes" id="UP000031338"/>
    </source>
</evidence>
<dbReference type="Proteomes" id="UP000031338">
    <property type="component" value="Unassembled WGS sequence"/>
</dbReference>
<dbReference type="PANTHER" id="PTHR33824:SF7">
    <property type="entry name" value="POLYKETIDE CYCLASE_DEHYDRASE AND LIPID TRANSPORT SUPERFAMILY PROTEIN"/>
    <property type="match status" value="1"/>
</dbReference>
<dbReference type="PANTHER" id="PTHR33824">
    <property type="entry name" value="POLYKETIDE CYCLASE/DEHYDRASE AND LIPID TRANSPORT SUPERFAMILY PROTEIN"/>
    <property type="match status" value="1"/>
</dbReference>
<dbReference type="InterPro" id="IPR005031">
    <property type="entry name" value="COQ10_START"/>
</dbReference>
<organism evidence="4 5">
    <name type="scientific">Novosphingobium subterraneum</name>
    <dbReference type="NCBI Taxonomy" id="48936"/>
    <lineage>
        <taxon>Bacteria</taxon>
        <taxon>Pseudomonadati</taxon>
        <taxon>Pseudomonadota</taxon>
        <taxon>Alphaproteobacteria</taxon>
        <taxon>Sphingomonadales</taxon>
        <taxon>Sphingomonadaceae</taxon>
        <taxon>Novosphingobium</taxon>
    </lineage>
</organism>
<dbReference type="InterPro" id="IPR047137">
    <property type="entry name" value="ORF3"/>
</dbReference>
<evidence type="ECO:0000259" key="3">
    <source>
        <dbReference type="Pfam" id="PF03364"/>
    </source>
</evidence>
<protein>
    <submittedName>
        <fullName evidence="4">Putative cyclase/dehydrase</fullName>
    </submittedName>
</protein>
<accession>A0A0B8ZI78</accession>
<dbReference type="PATRIC" id="fig|48936.3.peg.4073"/>
<dbReference type="Pfam" id="PF03364">
    <property type="entry name" value="Polyketide_cyc"/>
    <property type="match status" value="1"/>
</dbReference>
<dbReference type="SUPFAM" id="SSF55961">
    <property type="entry name" value="Bet v1-like"/>
    <property type="match status" value="1"/>
</dbReference>
<dbReference type="CDD" id="cd07817">
    <property type="entry name" value="SRPBCC_8"/>
    <property type="match status" value="1"/>
</dbReference>
<evidence type="ECO:0000256" key="1">
    <source>
        <dbReference type="ARBA" id="ARBA00008918"/>
    </source>
</evidence>
<name>A0A0B8ZI78_9SPHN</name>
<keyword evidence="5" id="KW-1185">Reference proteome</keyword>
<dbReference type="STRING" id="48936.NJ75_04042"/>
<feature type="compositionally biased region" description="Basic and acidic residues" evidence="2">
    <location>
        <begin position="24"/>
        <end position="37"/>
    </location>
</feature>
<feature type="region of interest" description="Disordered" evidence="2">
    <location>
        <begin position="16"/>
        <end position="37"/>
    </location>
</feature>
<sequence length="200" mass="22005">MKKSSELALLGAVKEGMSQNAKSHPRDDAPVVTSKDAKGSRQLLASSVTINRPASEVYAFFRDFAQLPQFMENIERIDVLDDERSHWVVKGPADSRYEWDSRITDEVEGQSLTWQSEDGGDVTNSGRVTFAEAGARGTVVTATIAYEPPGGILGKLVAKLFQREPAIQTRRDLRRLKQLLETGEIATAARNPAIFAEQEG</sequence>
<comment type="caution">
    <text evidence="4">The sequence shown here is derived from an EMBL/GenBank/DDBJ whole genome shotgun (WGS) entry which is preliminary data.</text>
</comment>
<gene>
    <name evidence="4" type="ORF">NJ75_04042</name>
</gene>
<comment type="similarity">
    <text evidence="1">Belongs to the ribosome association toxin RatA family.</text>
</comment>
<reference evidence="4 5" key="1">
    <citation type="submission" date="2014-10" db="EMBL/GenBank/DDBJ databases">
        <title>Draft genome sequence of Novosphingobium subterraneum DSM 12447.</title>
        <authorList>
            <person name="Gan H.M."/>
            <person name="Gan H.Y."/>
            <person name="Savka M.A."/>
        </authorList>
    </citation>
    <scope>NUCLEOTIDE SEQUENCE [LARGE SCALE GENOMIC DNA]</scope>
    <source>
        <strain evidence="4 5">DSM 12447</strain>
    </source>
</reference>
<evidence type="ECO:0000256" key="2">
    <source>
        <dbReference type="SAM" id="MobiDB-lite"/>
    </source>
</evidence>
<feature type="domain" description="Coenzyme Q-binding protein COQ10 START" evidence="3">
    <location>
        <begin position="50"/>
        <end position="163"/>
    </location>
</feature>
<dbReference type="AlphaFoldDB" id="A0A0B8ZI78"/>